<comment type="caution">
    <text evidence="2">The sequence shown here is derived from an EMBL/GenBank/DDBJ whole genome shotgun (WGS) entry which is preliminary data.</text>
</comment>
<evidence type="ECO:0000313" key="2">
    <source>
        <dbReference type="EMBL" id="PHD75003.1"/>
    </source>
</evidence>
<dbReference type="SUPFAM" id="SSF51569">
    <property type="entry name" value="Aldolase"/>
    <property type="match status" value="1"/>
</dbReference>
<dbReference type="EMBL" id="NUSQ01000003">
    <property type="protein sequence ID" value="PHD75003.1"/>
    <property type="molecule type" value="Genomic_DNA"/>
</dbReference>
<dbReference type="InterPro" id="IPR011861">
    <property type="entry name" value="Transald_staph-type"/>
</dbReference>
<dbReference type="RefSeq" id="WP_100064278.1">
    <property type="nucleotide sequence ID" value="NZ_NUSQ01000003.1"/>
</dbReference>
<accession>A0A2C4RDX8</accession>
<reference evidence="2 3" key="1">
    <citation type="submission" date="2017-09" db="EMBL/GenBank/DDBJ databases">
        <title>Large-scale bioinformatics analysis of Bacillus genomes uncovers conserved roles of natural products in bacterial physiology.</title>
        <authorList>
            <consortium name="Agbiome Team Llc"/>
            <person name="Bleich R.M."/>
            <person name="Grubbs K.J."/>
            <person name="Santa Maria K.C."/>
            <person name="Allen S.E."/>
            <person name="Farag S."/>
            <person name="Shank E.A."/>
            <person name="Bowers A."/>
        </authorList>
    </citation>
    <scope>NUCLEOTIDE SEQUENCE [LARGE SCALE GENOMIC DNA]</scope>
    <source>
        <strain evidence="2 3">AFS044250</strain>
    </source>
</reference>
<dbReference type="NCBIfam" id="TIGR02134">
    <property type="entry name" value="transald_staph"/>
    <property type="match status" value="1"/>
</dbReference>
<organism evidence="2 3">
    <name type="scientific">Bacillus toyonensis</name>
    <dbReference type="NCBI Taxonomy" id="155322"/>
    <lineage>
        <taxon>Bacteria</taxon>
        <taxon>Bacillati</taxon>
        <taxon>Bacillota</taxon>
        <taxon>Bacilli</taxon>
        <taxon>Bacillales</taxon>
        <taxon>Bacillaceae</taxon>
        <taxon>Bacillus</taxon>
        <taxon>Bacillus cereus group</taxon>
    </lineage>
</organism>
<dbReference type="PANTHER" id="PTHR10683:SF40">
    <property type="entry name" value="FRUCTOSE-6-PHOSPHATE ALDOLASE 1-RELATED"/>
    <property type="match status" value="1"/>
</dbReference>
<dbReference type="InterPro" id="IPR013785">
    <property type="entry name" value="Aldolase_TIM"/>
</dbReference>
<proteinExistence type="predicted"/>
<evidence type="ECO:0000313" key="3">
    <source>
        <dbReference type="Proteomes" id="UP000225997"/>
    </source>
</evidence>
<evidence type="ECO:0000256" key="1">
    <source>
        <dbReference type="ARBA" id="ARBA00023270"/>
    </source>
</evidence>
<name>A0A2C4RDX8_9BACI</name>
<dbReference type="InterPro" id="IPR001585">
    <property type="entry name" value="TAL/FSA"/>
</dbReference>
<dbReference type="AlphaFoldDB" id="A0A2C4RDX8"/>
<protein>
    <submittedName>
        <fullName evidence="2">Transaldolase</fullName>
    </submittedName>
</protein>
<keyword evidence="1" id="KW-0704">Schiff base</keyword>
<dbReference type="Gene3D" id="3.20.20.70">
    <property type="entry name" value="Aldolase class I"/>
    <property type="match status" value="1"/>
</dbReference>
<gene>
    <name evidence="2" type="ORF">COF40_00480</name>
</gene>
<dbReference type="GO" id="GO:0005975">
    <property type="term" value="P:carbohydrate metabolic process"/>
    <property type="evidence" value="ECO:0007669"/>
    <property type="project" value="InterPro"/>
</dbReference>
<dbReference type="PANTHER" id="PTHR10683">
    <property type="entry name" value="TRANSALDOLASE"/>
    <property type="match status" value="1"/>
</dbReference>
<sequence length="237" mass="26208">MDKLNIKIYADGAVVEDMIKAYQSGIIKGFTTNPSLMKQAGVKNYEEFSREVLKQIPDRPISFEVFSDDLNVMEEEAKRIASWGENVYIKIPITNSKGESTIPLIRKLSALGLSLNITAIFTLKQVRETVESFVEGTNNVVSVFAGRIADSGVDPVSIMKEAAAICHEKAGTELLWASSRELYNIFQAEECQCDIITCTPAILNKLSTVGKNLDLLSLETVQMFNKDIQALGYTILS</sequence>
<dbReference type="Proteomes" id="UP000225997">
    <property type="component" value="Unassembled WGS sequence"/>
</dbReference>
<dbReference type="Pfam" id="PF00923">
    <property type="entry name" value="TAL_FSA"/>
    <property type="match status" value="1"/>
</dbReference>